<proteinExistence type="inferred from homology"/>
<evidence type="ECO:0000256" key="2">
    <source>
        <dbReference type="SAM" id="MobiDB-lite"/>
    </source>
</evidence>
<accession>A0ABR4IHI1</accession>
<name>A0ABR4IHI1_9EURO</name>
<keyword evidence="4" id="KW-1185">Reference proteome</keyword>
<comment type="similarity">
    <text evidence="1">Belongs to the CWC16 family.</text>
</comment>
<feature type="compositionally biased region" description="Low complexity" evidence="2">
    <location>
        <begin position="257"/>
        <end position="273"/>
    </location>
</feature>
<evidence type="ECO:0000313" key="4">
    <source>
        <dbReference type="Proteomes" id="UP001610335"/>
    </source>
</evidence>
<feature type="region of interest" description="Disordered" evidence="2">
    <location>
        <begin position="255"/>
        <end position="286"/>
    </location>
</feature>
<dbReference type="Proteomes" id="UP001610335">
    <property type="component" value="Unassembled WGS sequence"/>
</dbReference>
<dbReference type="PANTHER" id="PTHR12111">
    <property type="entry name" value="SPLICING FACTOR YJU2"/>
    <property type="match status" value="1"/>
</dbReference>
<dbReference type="PANTHER" id="PTHR12111:SF2">
    <property type="entry name" value="SPLICING FACTOR YJU2B-RELATED"/>
    <property type="match status" value="1"/>
</dbReference>
<dbReference type="Pfam" id="PF04502">
    <property type="entry name" value="Saf4_Yju2"/>
    <property type="match status" value="1"/>
</dbReference>
<dbReference type="InterPro" id="IPR007590">
    <property type="entry name" value="Saf4/Yju2"/>
</dbReference>
<organism evidence="3 4">
    <name type="scientific">Aspergillus cavernicola</name>
    <dbReference type="NCBI Taxonomy" id="176166"/>
    <lineage>
        <taxon>Eukaryota</taxon>
        <taxon>Fungi</taxon>
        <taxon>Dikarya</taxon>
        <taxon>Ascomycota</taxon>
        <taxon>Pezizomycotina</taxon>
        <taxon>Eurotiomycetes</taxon>
        <taxon>Eurotiomycetidae</taxon>
        <taxon>Eurotiales</taxon>
        <taxon>Aspergillaceae</taxon>
        <taxon>Aspergillus</taxon>
        <taxon>Aspergillus subgen. Nidulantes</taxon>
    </lineage>
</organism>
<sequence length="367" mass="40354">MQGFNMGRYVPPDLEGLTTGNALSAKHPLGSRARHLKTKGALIVRFEMPFATWCTTCKPENIIGQGVRFNAEKKKVGQYYSTPVYSFRFRHTVCGGWIEVRTDPRNTAYVVVEGGRRRDYGDDDGEKGNGVVGEIKVGNSLAGAGGAGDDPFAKIEGKVEDKRVVDEARIRILELQRRQDRDWDDPYELSRRLRKGFRAERKGLEKKEAGREALKEKMSLGIEIVDENEEDAVRAAMVDFDGEVVARGTRTRGLFETASTRGTGHGSSSSSGADKMKGKGGKRRAADLVAERKTLFRSELSGNTRAAIDPFLKDTNVWEPEVKKRKALGKAEGKKETTPSDAVQETKETGKSQGTSAALVDYGSDSD</sequence>
<evidence type="ECO:0000256" key="1">
    <source>
        <dbReference type="ARBA" id="ARBA00005595"/>
    </source>
</evidence>
<dbReference type="EMBL" id="JBFXLS010000026">
    <property type="protein sequence ID" value="KAL2827197.1"/>
    <property type="molecule type" value="Genomic_DNA"/>
</dbReference>
<gene>
    <name evidence="3" type="ORF">BDW59DRAFT_160486</name>
</gene>
<comment type="caution">
    <text evidence="3">The sequence shown here is derived from an EMBL/GenBank/DDBJ whole genome shotgun (WGS) entry which is preliminary data.</text>
</comment>
<reference evidence="3 4" key="1">
    <citation type="submission" date="2024-07" db="EMBL/GenBank/DDBJ databases">
        <title>Section-level genome sequencing and comparative genomics of Aspergillus sections Usti and Cavernicolus.</title>
        <authorList>
            <consortium name="Lawrence Berkeley National Laboratory"/>
            <person name="Nybo J.L."/>
            <person name="Vesth T.C."/>
            <person name="Theobald S."/>
            <person name="Frisvad J.C."/>
            <person name="Larsen T.O."/>
            <person name="Kjaerboelling I."/>
            <person name="Rothschild-Mancinelli K."/>
            <person name="Lyhne E.K."/>
            <person name="Kogle M.E."/>
            <person name="Barry K."/>
            <person name="Clum A."/>
            <person name="Na H."/>
            <person name="Ledsgaard L."/>
            <person name="Lin J."/>
            <person name="Lipzen A."/>
            <person name="Kuo A."/>
            <person name="Riley R."/>
            <person name="Mondo S."/>
            <person name="LaButti K."/>
            <person name="Haridas S."/>
            <person name="Pangalinan J."/>
            <person name="Salamov A.A."/>
            <person name="Simmons B.A."/>
            <person name="Magnuson J.K."/>
            <person name="Chen J."/>
            <person name="Drula E."/>
            <person name="Henrissat B."/>
            <person name="Wiebenga A."/>
            <person name="Lubbers R.J."/>
            <person name="Gomes A.C."/>
            <person name="Makela M.R."/>
            <person name="Stajich J."/>
            <person name="Grigoriev I.V."/>
            <person name="Mortensen U.H."/>
            <person name="De vries R.P."/>
            <person name="Baker S.E."/>
            <person name="Andersen M.R."/>
        </authorList>
    </citation>
    <scope>NUCLEOTIDE SEQUENCE [LARGE SCALE GENOMIC DNA]</scope>
    <source>
        <strain evidence="3 4">CBS 600.67</strain>
    </source>
</reference>
<protein>
    <submittedName>
        <fullName evidence="3">CWC16 protein</fullName>
    </submittedName>
</protein>
<feature type="region of interest" description="Disordered" evidence="2">
    <location>
        <begin position="325"/>
        <end position="367"/>
    </location>
</feature>
<evidence type="ECO:0000313" key="3">
    <source>
        <dbReference type="EMBL" id="KAL2827197.1"/>
    </source>
</evidence>
<feature type="compositionally biased region" description="Basic and acidic residues" evidence="2">
    <location>
        <begin position="329"/>
        <end position="350"/>
    </location>
</feature>